<evidence type="ECO:0000313" key="5">
    <source>
        <dbReference type="EMBL" id="OUR97489.1"/>
    </source>
</evidence>
<sequence>MTYRKLGNSGLFLSSFSLGSWVTFKNQINTKSAIEMMALSYDRGINFFDNAEVYADGESEIIMGESLKKLNWSRDSYCISSKVFWGGDKPTQRGLSRKHVIEGCNNALKRLQLDYLDLYYCHRPDLDTPIIETLRAMHTLILSGKILYWGTSEWSAEQITEAYTLAEKYHLTPPTVEQPQYNILHRERVEKEYSALYSKYGLGTTTWSPLSSGILTGKYANGIPEGSRLSLESFSWLREMYETEEGKLKLEIASKLQDLAVEMGISLTNLSLAWCLKNPNVSSVILGASRLEQIEDNLGALDVVAMLTDEVMEKIELITNNRPEPHVDWKKH</sequence>
<comment type="similarity">
    <text evidence="1">Belongs to the shaker potassium channel beta subunit family.</text>
</comment>
<dbReference type="InterPro" id="IPR023210">
    <property type="entry name" value="NADP_OxRdtase_dom"/>
</dbReference>
<keyword evidence="3" id="KW-0560">Oxidoreductase</keyword>
<reference evidence="6" key="1">
    <citation type="journal article" date="2017" name="Proc. Natl. Acad. Sci. U.S.A.">
        <title>Simulation of Deepwater Horizon oil plume reveals substrate specialization within a complex community of hydrocarbon-degraders.</title>
        <authorList>
            <person name="Hu P."/>
            <person name="Dubinsky E.A."/>
            <person name="Probst A.J."/>
            <person name="Wang J."/>
            <person name="Sieber C.M.K."/>
            <person name="Tom L.M."/>
            <person name="Gardinali P."/>
            <person name="Banfield J.F."/>
            <person name="Atlas R.M."/>
            <person name="Andersen G.L."/>
        </authorList>
    </citation>
    <scope>NUCLEOTIDE SEQUENCE [LARGE SCALE GENOMIC DNA]</scope>
</reference>
<dbReference type="CDD" id="cd19143">
    <property type="entry name" value="AKR_AKR6C1_2"/>
    <property type="match status" value="1"/>
</dbReference>
<name>A0A1Y5FET3_9BACT</name>
<evidence type="ECO:0000256" key="1">
    <source>
        <dbReference type="ARBA" id="ARBA00006515"/>
    </source>
</evidence>
<dbReference type="Gene3D" id="3.20.20.100">
    <property type="entry name" value="NADP-dependent oxidoreductase domain"/>
    <property type="match status" value="1"/>
</dbReference>
<dbReference type="InterPro" id="IPR036812">
    <property type="entry name" value="NAD(P)_OxRdtase_dom_sf"/>
</dbReference>
<dbReference type="EMBL" id="MAAO01000006">
    <property type="protein sequence ID" value="OUR97489.1"/>
    <property type="molecule type" value="Genomic_DNA"/>
</dbReference>
<dbReference type="Proteomes" id="UP000196531">
    <property type="component" value="Unassembled WGS sequence"/>
</dbReference>
<dbReference type="InterPro" id="IPR005399">
    <property type="entry name" value="K_chnl_volt-dep_bsu_KCNAB-rel"/>
</dbReference>
<protein>
    <submittedName>
        <fullName evidence="5">Alcohol dehydrogenase</fullName>
    </submittedName>
</protein>
<accession>A0A1Y5FET3</accession>
<dbReference type="Pfam" id="PF00248">
    <property type="entry name" value="Aldo_ket_red"/>
    <property type="match status" value="1"/>
</dbReference>
<dbReference type="PRINTS" id="PR01577">
    <property type="entry name" value="KCNABCHANNEL"/>
</dbReference>
<dbReference type="GO" id="GO:0016491">
    <property type="term" value="F:oxidoreductase activity"/>
    <property type="evidence" value="ECO:0007669"/>
    <property type="project" value="UniProtKB-KW"/>
</dbReference>
<evidence type="ECO:0000259" key="4">
    <source>
        <dbReference type="Pfam" id="PF00248"/>
    </source>
</evidence>
<evidence type="ECO:0000256" key="2">
    <source>
        <dbReference type="ARBA" id="ARBA00022857"/>
    </source>
</evidence>
<evidence type="ECO:0000256" key="3">
    <source>
        <dbReference type="ARBA" id="ARBA00023002"/>
    </source>
</evidence>
<keyword evidence="2" id="KW-0521">NADP</keyword>
<proteinExistence type="inferred from homology"/>
<dbReference type="PANTHER" id="PTHR43150">
    <property type="entry name" value="HYPERKINETIC, ISOFORM M"/>
    <property type="match status" value="1"/>
</dbReference>
<feature type="domain" description="NADP-dependent oxidoreductase" evidence="4">
    <location>
        <begin position="18"/>
        <end position="316"/>
    </location>
</feature>
<dbReference type="PANTHER" id="PTHR43150:SF2">
    <property type="entry name" value="HYPERKINETIC, ISOFORM M"/>
    <property type="match status" value="1"/>
</dbReference>
<dbReference type="SUPFAM" id="SSF51430">
    <property type="entry name" value="NAD(P)-linked oxidoreductase"/>
    <property type="match status" value="1"/>
</dbReference>
<evidence type="ECO:0000313" key="6">
    <source>
        <dbReference type="Proteomes" id="UP000196531"/>
    </source>
</evidence>
<comment type="caution">
    <text evidence="5">The sequence shown here is derived from an EMBL/GenBank/DDBJ whole genome shotgun (WGS) entry which is preliminary data.</text>
</comment>
<gene>
    <name evidence="5" type="ORF">A9Q84_12430</name>
</gene>
<dbReference type="AlphaFoldDB" id="A0A1Y5FET3"/>
<organism evidence="5 6">
    <name type="scientific">Halobacteriovorax marinus</name>
    <dbReference type="NCBI Taxonomy" id="97084"/>
    <lineage>
        <taxon>Bacteria</taxon>
        <taxon>Pseudomonadati</taxon>
        <taxon>Bdellovibrionota</taxon>
        <taxon>Bacteriovoracia</taxon>
        <taxon>Bacteriovoracales</taxon>
        <taxon>Halobacteriovoraceae</taxon>
        <taxon>Halobacteriovorax</taxon>
    </lineage>
</organism>